<comment type="caution">
    <text evidence="2">The sequence shown here is derived from an EMBL/GenBank/DDBJ whole genome shotgun (WGS) entry which is preliminary data.</text>
</comment>
<dbReference type="EMBL" id="MAQA01000082">
    <property type="protein sequence ID" value="OCI29353.1"/>
    <property type="molecule type" value="Genomic_DNA"/>
</dbReference>
<organism evidence="2 3">
    <name type="scientific">Oerskovia enterophila</name>
    <dbReference type="NCBI Taxonomy" id="43678"/>
    <lineage>
        <taxon>Bacteria</taxon>
        <taxon>Bacillati</taxon>
        <taxon>Actinomycetota</taxon>
        <taxon>Actinomycetes</taxon>
        <taxon>Micrococcales</taxon>
        <taxon>Cellulomonadaceae</taxon>
        <taxon>Oerskovia</taxon>
    </lineage>
</organism>
<proteinExistence type="predicted"/>
<name>A0ABX2XYG8_9CELL</name>
<keyword evidence="3" id="KW-1185">Reference proteome</keyword>
<sequence length="134" mass="13231">MGGTGAPPSGPASSAGRSPATSGATFVESSTLTTIATTMRTSAWRAPMASAAMPSSGGAASEAMDENAETTETRLAACMGSSEAAAIPIGTASAAPRPHATTPTPARARFGANPKSSRPPIEATPETRSTVTRP</sequence>
<feature type="compositionally biased region" description="Low complexity" evidence="1">
    <location>
        <begin position="11"/>
        <end position="25"/>
    </location>
</feature>
<feature type="compositionally biased region" description="Low complexity" evidence="1">
    <location>
        <begin position="46"/>
        <end position="61"/>
    </location>
</feature>
<accession>A0ABX2XYG8</accession>
<evidence type="ECO:0000313" key="2">
    <source>
        <dbReference type="EMBL" id="OCI29353.1"/>
    </source>
</evidence>
<evidence type="ECO:0000313" key="3">
    <source>
        <dbReference type="Proteomes" id="UP000093412"/>
    </source>
</evidence>
<gene>
    <name evidence="2" type="ORF">OERS_39480</name>
</gene>
<protein>
    <submittedName>
        <fullName evidence="2">Uncharacterized protein</fullName>
    </submittedName>
</protein>
<feature type="compositionally biased region" description="Low complexity" evidence="1">
    <location>
        <begin position="84"/>
        <end position="109"/>
    </location>
</feature>
<feature type="compositionally biased region" description="Polar residues" evidence="1">
    <location>
        <begin position="27"/>
        <end position="41"/>
    </location>
</feature>
<dbReference type="Proteomes" id="UP000093412">
    <property type="component" value="Unassembled WGS sequence"/>
</dbReference>
<evidence type="ECO:0000256" key="1">
    <source>
        <dbReference type="SAM" id="MobiDB-lite"/>
    </source>
</evidence>
<reference evidence="2 3" key="1">
    <citation type="submission" date="2016-06" db="EMBL/GenBank/DDBJ databases">
        <title>Genome sequence of Oerskovia enterophila DSM 43852.</title>
        <authorList>
            <person name="Poehlein A."/>
            <person name="Jag V."/>
            <person name="Bengelsdorf F.R."/>
            <person name="Daniel R."/>
            <person name="Duerre P."/>
        </authorList>
    </citation>
    <scope>NUCLEOTIDE SEQUENCE [LARGE SCALE GENOMIC DNA]</scope>
    <source>
        <strain evidence="2 3">DSM 43852</strain>
    </source>
</reference>
<feature type="region of interest" description="Disordered" evidence="1">
    <location>
        <begin position="1"/>
        <end position="134"/>
    </location>
</feature>